<feature type="transmembrane region" description="Helical" evidence="1">
    <location>
        <begin position="34"/>
        <end position="52"/>
    </location>
</feature>
<sequence>SPLKQISDIQNTKYHPLPFMNRYMRVFTVTLKEYFAYRILLFTPFPYLYFLPTKIVVDGIQTPYFIQQLICAVGWAGGLFYLANYMWKSGIKEFSFWGR</sequence>
<reference evidence="3" key="1">
    <citation type="submission" date="2017-09" db="EMBL/GenBank/DDBJ databases">
        <title>Depth-based differentiation of microbial function through sediment-hosted aquifers and enrichment of novel symbionts in the deep terrestrial subsurface.</title>
        <authorList>
            <person name="Probst A.J."/>
            <person name="Ladd B."/>
            <person name="Jarett J.K."/>
            <person name="Geller-Mcgrath D.E."/>
            <person name="Sieber C.M.K."/>
            <person name="Emerson J.B."/>
            <person name="Anantharaman K."/>
            <person name="Thomas B.C."/>
            <person name="Malmstrom R."/>
            <person name="Stieglmeier M."/>
            <person name="Klingl A."/>
            <person name="Woyke T."/>
            <person name="Ryan C.M."/>
            <person name="Banfield J.F."/>
        </authorList>
    </citation>
    <scope>NUCLEOTIDE SEQUENCE [LARGE SCALE GENOMIC DNA]</scope>
</reference>
<dbReference type="Proteomes" id="UP000228762">
    <property type="component" value="Unassembled WGS sequence"/>
</dbReference>
<accession>A0A2M7EJS0</accession>
<keyword evidence="1" id="KW-0812">Transmembrane</keyword>
<evidence type="ECO:0000313" key="2">
    <source>
        <dbReference type="EMBL" id="PIV70809.1"/>
    </source>
</evidence>
<evidence type="ECO:0000313" key="3">
    <source>
        <dbReference type="Proteomes" id="UP000228762"/>
    </source>
</evidence>
<keyword evidence="1" id="KW-0472">Membrane</keyword>
<feature type="non-terminal residue" evidence="2">
    <location>
        <position position="1"/>
    </location>
</feature>
<evidence type="ECO:0000256" key="1">
    <source>
        <dbReference type="SAM" id="Phobius"/>
    </source>
</evidence>
<comment type="caution">
    <text evidence="2">The sequence shown here is derived from an EMBL/GenBank/DDBJ whole genome shotgun (WGS) entry which is preliminary data.</text>
</comment>
<dbReference type="AlphaFoldDB" id="A0A2M7EJS0"/>
<keyword evidence="1" id="KW-1133">Transmembrane helix</keyword>
<dbReference type="EMBL" id="PFEV01000153">
    <property type="protein sequence ID" value="PIV70809.1"/>
    <property type="molecule type" value="Genomic_DNA"/>
</dbReference>
<organism evidence="2 3">
    <name type="scientific">Candidatus Roizmanbacteria bacterium CG17_big_fil_post_rev_8_21_14_2_50_39_7</name>
    <dbReference type="NCBI Taxonomy" id="1974858"/>
    <lineage>
        <taxon>Bacteria</taxon>
        <taxon>Candidatus Roizmaniibacteriota</taxon>
    </lineage>
</organism>
<proteinExistence type="predicted"/>
<gene>
    <name evidence="2" type="ORF">COW57_03195</name>
</gene>
<feature type="transmembrane region" description="Helical" evidence="1">
    <location>
        <begin position="64"/>
        <end position="83"/>
    </location>
</feature>
<name>A0A2M7EJS0_9BACT</name>
<protein>
    <submittedName>
        <fullName evidence="2">Uncharacterized protein</fullName>
    </submittedName>
</protein>